<dbReference type="PRINTS" id="PR00111">
    <property type="entry name" value="ABHYDROLASE"/>
</dbReference>
<dbReference type="KEGG" id="phb:HYN04_05830"/>
<dbReference type="InterPro" id="IPR000073">
    <property type="entry name" value="AB_hydrolase_1"/>
</dbReference>
<keyword evidence="3" id="KW-1185">Reference proteome</keyword>
<dbReference type="EMBL" id="CP029479">
    <property type="protein sequence ID" value="AWM77324.1"/>
    <property type="molecule type" value="Genomic_DNA"/>
</dbReference>
<evidence type="ECO:0000259" key="1">
    <source>
        <dbReference type="Pfam" id="PF12697"/>
    </source>
</evidence>
<protein>
    <recommendedName>
        <fullName evidence="1">AB hydrolase-1 domain-containing protein</fullName>
    </recommendedName>
</protein>
<organism evidence="2 3">
    <name type="scientific">Phenylobacterium parvum</name>
    <dbReference type="NCBI Taxonomy" id="2201350"/>
    <lineage>
        <taxon>Bacteria</taxon>
        <taxon>Pseudomonadati</taxon>
        <taxon>Pseudomonadota</taxon>
        <taxon>Alphaproteobacteria</taxon>
        <taxon>Caulobacterales</taxon>
        <taxon>Caulobacteraceae</taxon>
        <taxon>Phenylobacterium</taxon>
    </lineage>
</organism>
<sequence>MASEFGIEVPEAPEEIRLHLRGHDLHIDHWMPEGPERGVLILVHGAGGNGRILAPLAHAASSQGWKVLAPDLPGYGLTRPAETFSWDYAEWPRVVAALADLQVGPVVLLGASVGGLTAVQAAALSPAVRGVIATTLIDMGDPGAFIRAARWPWLAAISLAGFALAPWLLDPLALPLKWLAPMKAMTSSPPLQAYFEEDPGLGRARIPARFFRTLHALKFRRMTLGCPLLLVHPGADTWTPTSLSLEVYDRIEGEKTFLELTNGSHLPLEAPAADQLQSAVQAFLGRVAQAGAGERPCA</sequence>
<evidence type="ECO:0000313" key="3">
    <source>
        <dbReference type="Proteomes" id="UP000247763"/>
    </source>
</evidence>
<reference evidence="3" key="1">
    <citation type="submission" date="2018-05" db="EMBL/GenBank/DDBJ databases">
        <title>Genome sequencing of Phenylobacterium sp. HYN0004.</title>
        <authorList>
            <person name="Yi H."/>
            <person name="Baek C."/>
        </authorList>
    </citation>
    <scope>NUCLEOTIDE SEQUENCE [LARGE SCALE GENOMIC DNA]</scope>
    <source>
        <strain evidence="3">HYN0004</strain>
    </source>
</reference>
<dbReference type="Proteomes" id="UP000247763">
    <property type="component" value="Chromosome"/>
</dbReference>
<evidence type="ECO:0000313" key="2">
    <source>
        <dbReference type="EMBL" id="AWM77324.1"/>
    </source>
</evidence>
<dbReference type="PANTHER" id="PTHR46438">
    <property type="entry name" value="ALPHA/BETA-HYDROLASES SUPERFAMILY PROTEIN"/>
    <property type="match status" value="1"/>
</dbReference>
<dbReference type="SUPFAM" id="SSF53474">
    <property type="entry name" value="alpha/beta-Hydrolases"/>
    <property type="match status" value="1"/>
</dbReference>
<gene>
    <name evidence="2" type="ORF">HYN04_05830</name>
</gene>
<accession>A0A2Z3I1L1</accession>
<dbReference type="Pfam" id="PF12697">
    <property type="entry name" value="Abhydrolase_6"/>
    <property type="match status" value="1"/>
</dbReference>
<name>A0A2Z3I1L1_9CAUL</name>
<dbReference type="Gene3D" id="3.40.50.1820">
    <property type="entry name" value="alpha/beta hydrolase"/>
    <property type="match status" value="1"/>
</dbReference>
<proteinExistence type="predicted"/>
<dbReference type="InterPro" id="IPR029058">
    <property type="entry name" value="AB_hydrolase_fold"/>
</dbReference>
<dbReference type="AlphaFoldDB" id="A0A2Z3I1L1"/>
<dbReference type="OrthoDB" id="9804723at2"/>
<feature type="domain" description="AB hydrolase-1" evidence="1">
    <location>
        <begin position="40"/>
        <end position="272"/>
    </location>
</feature>